<reference evidence="2" key="1">
    <citation type="submission" date="2013-12" db="EMBL/GenBank/DDBJ databases">
        <title>The Genome Sequence of Aphanomyces invadans NJM9701.</title>
        <authorList>
            <consortium name="The Broad Institute Genomics Platform"/>
            <person name="Russ C."/>
            <person name="Tyler B."/>
            <person name="van West P."/>
            <person name="Dieguez-Uribeondo J."/>
            <person name="Young S.K."/>
            <person name="Zeng Q."/>
            <person name="Gargeya S."/>
            <person name="Fitzgerald M."/>
            <person name="Abouelleil A."/>
            <person name="Alvarado L."/>
            <person name="Chapman S.B."/>
            <person name="Gainer-Dewar J."/>
            <person name="Goldberg J."/>
            <person name="Griggs A."/>
            <person name="Gujja S."/>
            <person name="Hansen M."/>
            <person name="Howarth C."/>
            <person name="Imamovic A."/>
            <person name="Ireland A."/>
            <person name="Larimer J."/>
            <person name="McCowan C."/>
            <person name="Murphy C."/>
            <person name="Pearson M."/>
            <person name="Poon T.W."/>
            <person name="Priest M."/>
            <person name="Roberts A."/>
            <person name="Saif S."/>
            <person name="Shea T."/>
            <person name="Sykes S."/>
            <person name="Wortman J."/>
            <person name="Nusbaum C."/>
            <person name="Birren B."/>
        </authorList>
    </citation>
    <scope>NUCLEOTIDE SEQUENCE [LARGE SCALE GENOMIC DNA]</scope>
    <source>
        <strain evidence="2">NJM9701</strain>
    </source>
</reference>
<dbReference type="EMBL" id="KI913961">
    <property type="protein sequence ID" value="ETW02077.1"/>
    <property type="molecule type" value="Genomic_DNA"/>
</dbReference>
<dbReference type="RefSeq" id="XP_008868682.1">
    <property type="nucleotide sequence ID" value="XM_008870460.1"/>
</dbReference>
<dbReference type="Gene3D" id="2.40.50.40">
    <property type="match status" value="1"/>
</dbReference>
<feature type="domain" description="Chromo" evidence="1">
    <location>
        <begin position="32"/>
        <end position="81"/>
    </location>
</feature>
<dbReference type="VEuPathDB" id="FungiDB:H310_05685"/>
<evidence type="ECO:0000259" key="1">
    <source>
        <dbReference type="PROSITE" id="PS50013"/>
    </source>
</evidence>
<dbReference type="SUPFAM" id="SSF54160">
    <property type="entry name" value="Chromo domain-like"/>
    <property type="match status" value="1"/>
</dbReference>
<organism evidence="2">
    <name type="scientific">Aphanomyces invadans</name>
    <dbReference type="NCBI Taxonomy" id="157072"/>
    <lineage>
        <taxon>Eukaryota</taxon>
        <taxon>Sar</taxon>
        <taxon>Stramenopiles</taxon>
        <taxon>Oomycota</taxon>
        <taxon>Saprolegniomycetes</taxon>
        <taxon>Saprolegniales</taxon>
        <taxon>Verrucalvaceae</taxon>
        <taxon>Aphanomyces</taxon>
    </lineage>
</organism>
<dbReference type="CDD" id="cd00024">
    <property type="entry name" value="CD_CSD"/>
    <property type="match status" value="1"/>
</dbReference>
<sequence length="81" mass="9431">LHHTSRLKLTTEASRDVAEDLLKQVVHGDSWFHVEALKEIRDYAGRFEVRVQWQGLDETEASWEPATTLYGDVPVLIRRWA</sequence>
<dbReference type="InterPro" id="IPR000953">
    <property type="entry name" value="Chromo/chromo_shadow_dom"/>
</dbReference>
<dbReference type="OrthoDB" id="78084at2759"/>
<feature type="non-terminal residue" evidence="2">
    <location>
        <position position="1"/>
    </location>
</feature>
<dbReference type="Pfam" id="PF00385">
    <property type="entry name" value="Chromo"/>
    <property type="match status" value="1"/>
</dbReference>
<name>A0A024U849_9STRA</name>
<evidence type="ECO:0000313" key="2">
    <source>
        <dbReference type="EMBL" id="ETW02077.1"/>
    </source>
</evidence>
<dbReference type="PROSITE" id="PS50013">
    <property type="entry name" value="CHROMO_2"/>
    <property type="match status" value="1"/>
</dbReference>
<dbReference type="AlphaFoldDB" id="A0A024U849"/>
<gene>
    <name evidence="2" type="ORF">H310_05685</name>
</gene>
<proteinExistence type="predicted"/>
<dbReference type="GeneID" id="20082735"/>
<dbReference type="InterPro" id="IPR016197">
    <property type="entry name" value="Chromo-like_dom_sf"/>
</dbReference>
<accession>A0A024U849</accession>
<protein>
    <recommendedName>
        <fullName evidence="1">Chromo domain-containing protein</fullName>
    </recommendedName>
</protein>
<dbReference type="InterPro" id="IPR023780">
    <property type="entry name" value="Chromo_domain"/>
</dbReference>